<dbReference type="SUPFAM" id="SSF56219">
    <property type="entry name" value="DNase I-like"/>
    <property type="match status" value="1"/>
</dbReference>
<protein>
    <recommendedName>
        <fullName evidence="1">Endonuclease/exonuclease/phosphatase domain-containing protein</fullName>
    </recommendedName>
</protein>
<proteinExistence type="predicted"/>
<dbReference type="EMBL" id="JACGWJ010000751">
    <property type="protein sequence ID" value="KAL0288694.1"/>
    <property type="molecule type" value="Genomic_DNA"/>
</dbReference>
<dbReference type="Pfam" id="PF03372">
    <property type="entry name" value="Exo_endo_phos"/>
    <property type="match status" value="1"/>
</dbReference>
<feature type="domain" description="Endonuclease/exonuclease/phosphatase" evidence="1">
    <location>
        <begin position="166"/>
        <end position="373"/>
    </location>
</feature>
<dbReference type="AlphaFoldDB" id="A0AAW2J371"/>
<dbReference type="Gene3D" id="3.60.10.10">
    <property type="entry name" value="Endonuclease/exonuclease/phosphatase"/>
    <property type="match status" value="1"/>
</dbReference>
<dbReference type="GO" id="GO:0003824">
    <property type="term" value="F:catalytic activity"/>
    <property type="evidence" value="ECO:0007669"/>
    <property type="project" value="InterPro"/>
</dbReference>
<dbReference type="PANTHER" id="PTHR33710">
    <property type="entry name" value="BNAC02G09200D PROTEIN"/>
    <property type="match status" value="1"/>
</dbReference>
<organism evidence="2">
    <name type="scientific">Sesamum radiatum</name>
    <name type="common">Black benniseed</name>
    <dbReference type="NCBI Taxonomy" id="300843"/>
    <lineage>
        <taxon>Eukaryota</taxon>
        <taxon>Viridiplantae</taxon>
        <taxon>Streptophyta</taxon>
        <taxon>Embryophyta</taxon>
        <taxon>Tracheophyta</taxon>
        <taxon>Spermatophyta</taxon>
        <taxon>Magnoliopsida</taxon>
        <taxon>eudicotyledons</taxon>
        <taxon>Gunneridae</taxon>
        <taxon>Pentapetalae</taxon>
        <taxon>asterids</taxon>
        <taxon>lamiids</taxon>
        <taxon>Lamiales</taxon>
        <taxon>Pedaliaceae</taxon>
        <taxon>Sesamum</taxon>
    </lineage>
</organism>
<dbReference type="InterPro" id="IPR005135">
    <property type="entry name" value="Endo/exonuclease/phosphatase"/>
</dbReference>
<gene>
    <name evidence="2" type="ORF">Sradi_7092900</name>
</gene>
<dbReference type="PANTHER" id="PTHR33710:SF79">
    <property type="entry name" value="OS06G0205337 PROTEIN"/>
    <property type="match status" value="1"/>
</dbReference>
<comment type="caution">
    <text evidence="2">The sequence shown here is derived from an EMBL/GenBank/DDBJ whole genome shotgun (WGS) entry which is preliminary data.</text>
</comment>
<dbReference type="InterPro" id="IPR036691">
    <property type="entry name" value="Endo/exonu/phosph_ase_sf"/>
</dbReference>
<reference evidence="2" key="1">
    <citation type="submission" date="2020-06" db="EMBL/GenBank/DDBJ databases">
        <authorList>
            <person name="Li T."/>
            <person name="Hu X."/>
            <person name="Zhang T."/>
            <person name="Song X."/>
            <person name="Zhang H."/>
            <person name="Dai N."/>
            <person name="Sheng W."/>
            <person name="Hou X."/>
            <person name="Wei L."/>
        </authorList>
    </citation>
    <scope>NUCLEOTIDE SEQUENCE</scope>
    <source>
        <strain evidence="2">G02</strain>
        <tissue evidence="2">Leaf</tissue>
    </source>
</reference>
<name>A0AAW2J371_SESRA</name>
<sequence>MAMGRVSPDPRPTRFRKPFDGLSTVASGIGRPLYPDAITKACTRLDFARVCVMLDYHSTLPKHVIVMSPREDGLETPCRVDVEYEWIPSKCTQCCSLGHSTSTCPANRKPTKPLVTVYVPKPVVNPPMRKEVNNVSKEPEVVSPTTSKGKAIVPHKGSSMIPLACWNVRGLNRRDHQLAVSDLVDEFHLKLVGLLETRVAPSNVTYVQSCILHGWNWFVDPGGPGNRIWITWDNSEVNVDILATHDQFIHCRVHLLRSRTCSLVTFAYGVNDVYPRQLLWTHLVDLLDGVGDEPWIVLGDFNTVLDTREICGGTNTSHTAIDDFAEFIMNSGLVTLPSRGAIFTWHNCSDGPRSLWKKLDRMLVNDSWLQQWPNTACFNATPRTSDHSPIVLHSAVTHKDGRCFLYDNHLAKALGFIELVRSVWDHQIVGTPMYSITRKLKALKPLFRAKRKEKGDLTANVAQAKGFLDIIQQLMENDHSNDLLINLERMARLVLLRATRLEQSMLQQRAKIQWLKGGDQCSKIFFRKIAGRRAAQKIFQITDVQGVRISDEQGVAGEFIRFYTSLLGGQRRQNHINVSFLRSWARYVITTEDGQNMTRPVLREEVKEVFFLYCRGQGTGAGWVLGRVL</sequence>
<reference evidence="2" key="2">
    <citation type="journal article" date="2024" name="Plant">
        <title>Genomic evolution and insights into agronomic trait innovations of Sesamum species.</title>
        <authorList>
            <person name="Miao H."/>
            <person name="Wang L."/>
            <person name="Qu L."/>
            <person name="Liu H."/>
            <person name="Sun Y."/>
            <person name="Le M."/>
            <person name="Wang Q."/>
            <person name="Wei S."/>
            <person name="Zheng Y."/>
            <person name="Lin W."/>
            <person name="Duan Y."/>
            <person name="Cao H."/>
            <person name="Xiong S."/>
            <person name="Wang X."/>
            <person name="Wei L."/>
            <person name="Li C."/>
            <person name="Ma Q."/>
            <person name="Ju M."/>
            <person name="Zhao R."/>
            <person name="Li G."/>
            <person name="Mu C."/>
            <person name="Tian Q."/>
            <person name="Mei H."/>
            <person name="Zhang T."/>
            <person name="Gao T."/>
            <person name="Zhang H."/>
        </authorList>
    </citation>
    <scope>NUCLEOTIDE SEQUENCE</scope>
    <source>
        <strain evidence="2">G02</strain>
    </source>
</reference>
<evidence type="ECO:0000313" key="2">
    <source>
        <dbReference type="EMBL" id="KAL0288694.1"/>
    </source>
</evidence>
<evidence type="ECO:0000259" key="1">
    <source>
        <dbReference type="Pfam" id="PF03372"/>
    </source>
</evidence>
<accession>A0AAW2J371</accession>